<dbReference type="Proteomes" id="UP001330812">
    <property type="component" value="Chromosome"/>
</dbReference>
<reference evidence="1 2" key="1">
    <citation type="journal article" date="2015" name="Int. J. Syst. Evol. Microbiol.">
        <title>Amycolatopsis rhabdoformis sp. nov., an actinomycete isolated from a tropical forest soil.</title>
        <authorList>
            <person name="Souza W.R."/>
            <person name="Silva R.E."/>
            <person name="Goodfellow M."/>
            <person name="Busarakam K."/>
            <person name="Figueiro F.S."/>
            <person name="Ferreira D."/>
            <person name="Rodrigues-Filho E."/>
            <person name="Moraes L.A.B."/>
            <person name="Zucchi T.D."/>
        </authorList>
    </citation>
    <scope>NUCLEOTIDE SEQUENCE [LARGE SCALE GENOMIC DNA]</scope>
    <source>
        <strain evidence="1 2">NCIMB 14900</strain>
    </source>
</reference>
<evidence type="ECO:0000313" key="2">
    <source>
        <dbReference type="Proteomes" id="UP001330812"/>
    </source>
</evidence>
<keyword evidence="2" id="KW-1185">Reference proteome</keyword>
<dbReference type="RefSeq" id="WP_326566814.1">
    <property type="nucleotide sequence ID" value="NZ_CP142149.1"/>
</dbReference>
<name>A0ABZ1I2C3_9PSEU</name>
<evidence type="ECO:0000313" key="1">
    <source>
        <dbReference type="EMBL" id="WSE27805.1"/>
    </source>
</evidence>
<accession>A0ABZ1I2C3</accession>
<gene>
    <name evidence="1" type="ORF">VSH64_33850</name>
</gene>
<organism evidence="1 2">
    <name type="scientific">Amycolatopsis rhabdoformis</name>
    <dbReference type="NCBI Taxonomy" id="1448059"/>
    <lineage>
        <taxon>Bacteria</taxon>
        <taxon>Bacillati</taxon>
        <taxon>Actinomycetota</taxon>
        <taxon>Actinomycetes</taxon>
        <taxon>Pseudonocardiales</taxon>
        <taxon>Pseudonocardiaceae</taxon>
        <taxon>Amycolatopsis</taxon>
    </lineage>
</organism>
<protein>
    <submittedName>
        <fullName evidence="1">Uncharacterized protein</fullName>
    </submittedName>
</protein>
<proteinExistence type="predicted"/>
<sequence length="48" mass="5448">MDVWPLPTGPEVTVVFAWPARGVAELRVPYDLGELREVQRRVVDLFPA</sequence>
<dbReference type="EMBL" id="CP142149">
    <property type="protein sequence ID" value="WSE27805.1"/>
    <property type="molecule type" value="Genomic_DNA"/>
</dbReference>